<dbReference type="PANTHER" id="PTHR36122">
    <property type="entry name" value="NICOTINAMIDE RIBOSIDE TRANSPORTER PNUC"/>
    <property type="match status" value="1"/>
</dbReference>
<gene>
    <name evidence="11" type="primary">pnuC</name>
    <name evidence="11" type="ORF">H9853_08840</name>
</gene>
<protein>
    <recommendedName>
        <fullName evidence="4">Nicotinamide riboside transporter PnuC</fullName>
    </recommendedName>
</protein>
<dbReference type="GO" id="GO:0005886">
    <property type="term" value="C:plasma membrane"/>
    <property type="evidence" value="ECO:0007669"/>
    <property type="project" value="UniProtKB-SubCell"/>
</dbReference>
<comment type="caution">
    <text evidence="11">The sequence shown here is derived from an EMBL/GenBank/DDBJ whole genome shotgun (WGS) entry which is preliminary data.</text>
</comment>
<dbReference type="GO" id="GO:0034257">
    <property type="term" value="F:nicotinamide riboside transmembrane transporter activity"/>
    <property type="evidence" value="ECO:0007669"/>
    <property type="project" value="InterPro"/>
</dbReference>
<dbReference type="NCBIfam" id="TIGR01528">
    <property type="entry name" value="NMN_trans_PnuC"/>
    <property type="match status" value="1"/>
</dbReference>
<feature type="transmembrane region" description="Helical" evidence="10">
    <location>
        <begin position="57"/>
        <end position="74"/>
    </location>
</feature>
<comment type="function">
    <text evidence="1">Required for nicotinamide riboside transport across the inner membrane.</text>
</comment>
<keyword evidence="7 10" id="KW-0812">Transmembrane</keyword>
<evidence type="ECO:0000256" key="1">
    <source>
        <dbReference type="ARBA" id="ARBA00002672"/>
    </source>
</evidence>
<dbReference type="EMBL" id="DXEZ01000243">
    <property type="protein sequence ID" value="HIX55120.1"/>
    <property type="molecule type" value="Genomic_DNA"/>
</dbReference>
<evidence type="ECO:0000256" key="4">
    <source>
        <dbReference type="ARBA" id="ARBA00017522"/>
    </source>
</evidence>
<feature type="transmembrane region" description="Helical" evidence="10">
    <location>
        <begin position="121"/>
        <end position="138"/>
    </location>
</feature>
<proteinExistence type="inferred from homology"/>
<keyword evidence="6" id="KW-1003">Cell membrane</keyword>
<evidence type="ECO:0000256" key="10">
    <source>
        <dbReference type="SAM" id="Phobius"/>
    </source>
</evidence>
<reference evidence="11" key="2">
    <citation type="submission" date="2021-04" db="EMBL/GenBank/DDBJ databases">
        <authorList>
            <person name="Gilroy R."/>
        </authorList>
    </citation>
    <scope>NUCLEOTIDE SEQUENCE</scope>
    <source>
        <strain evidence="11">1719</strain>
    </source>
</reference>
<evidence type="ECO:0000256" key="3">
    <source>
        <dbReference type="ARBA" id="ARBA00006669"/>
    </source>
</evidence>
<keyword evidence="9 10" id="KW-0472">Membrane</keyword>
<evidence type="ECO:0000256" key="9">
    <source>
        <dbReference type="ARBA" id="ARBA00023136"/>
    </source>
</evidence>
<keyword evidence="8 10" id="KW-1133">Transmembrane helix</keyword>
<sequence>MLESVTLLSIVQLIGVVFGALQVWYAKENKVVNYLFGIVSILITISVYYSSGLYAEIFLNLYYLLMSIYGWWYWKNRGAEKETPITYSSMIQWTQAAGLVLVTFLVFYFSLIKLTDSDVPMWDSLVTAFAWGGMWLLAKRKMENWIFLNVSNLISIPLLIYKELYIYAGFTVFLFAIAIFGYFNWRKIVRSQKSQSYEVNR</sequence>
<reference evidence="11" key="1">
    <citation type="journal article" date="2021" name="PeerJ">
        <title>Extensive microbial diversity within the chicken gut microbiome revealed by metagenomics and culture.</title>
        <authorList>
            <person name="Gilroy R."/>
            <person name="Ravi A."/>
            <person name="Getino M."/>
            <person name="Pursley I."/>
            <person name="Horton D.L."/>
            <person name="Alikhan N.F."/>
            <person name="Baker D."/>
            <person name="Gharbi K."/>
            <person name="Hall N."/>
            <person name="Watson M."/>
            <person name="Adriaenssens E.M."/>
            <person name="Foster-Nyarko E."/>
            <person name="Jarju S."/>
            <person name="Secka A."/>
            <person name="Antonio M."/>
            <person name="Oren A."/>
            <person name="Chaudhuri R.R."/>
            <person name="La Ragione R."/>
            <person name="Hildebrand F."/>
            <person name="Pallen M.J."/>
        </authorList>
    </citation>
    <scope>NUCLEOTIDE SEQUENCE</scope>
    <source>
        <strain evidence="11">1719</strain>
    </source>
</reference>
<dbReference type="PANTHER" id="PTHR36122:SF2">
    <property type="entry name" value="NICOTINAMIDE RIBOSIDE TRANSPORTER PNUC"/>
    <property type="match status" value="1"/>
</dbReference>
<comment type="subcellular location">
    <subcellularLocation>
        <location evidence="2">Cell membrane</location>
        <topology evidence="2">Multi-pass membrane protein</topology>
    </subcellularLocation>
</comment>
<evidence type="ECO:0000256" key="8">
    <source>
        <dbReference type="ARBA" id="ARBA00022989"/>
    </source>
</evidence>
<dbReference type="AlphaFoldDB" id="A0A9D2AZ31"/>
<dbReference type="Pfam" id="PF04973">
    <property type="entry name" value="NMN_transporter"/>
    <property type="match status" value="1"/>
</dbReference>
<dbReference type="InterPro" id="IPR006419">
    <property type="entry name" value="NMN_transpt_PnuC"/>
</dbReference>
<feature type="transmembrane region" description="Helical" evidence="10">
    <location>
        <begin position="86"/>
        <end position="109"/>
    </location>
</feature>
<organism evidence="11 12">
    <name type="scientific">Candidatus Sphingobacterium stercoripullorum</name>
    <dbReference type="NCBI Taxonomy" id="2838759"/>
    <lineage>
        <taxon>Bacteria</taxon>
        <taxon>Pseudomonadati</taxon>
        <taxon>Bacteroidota</taxon>
        <taxon>Sphingobacteriia</taxon>
        <taxon>Sphingobacteriales</taxon>
        <taxon>Sphingobacteriaceae</taxon>
        <taxon>Sphingobacterium</taxon>
    </lineage>
</organism>
<keyword evidence="5" id="KW-0813">Transport</keyword>
<evidence type="ECO:0000256" key="7">
    <source>
        <dbReference type="ARBA" id="ARBA00022692"/>
    </source>
</evidence>
<evidence type="ECO:0000256" key="5">
    <source>
        <dbReference type="ARBA" id="ARBA00022448"/>
    </source>
</evidence>
<comment type="similarity">
    <text evidence="3">Belongs to the nicotinamide ribonucleoside (NR) uptake permease (TC 4.B.1) family.</text>
</comment>
<feature type="transmembrane region" description="Helical" evidence="10">
    <location>
        <begin position="145"/>
        <end position="161"/>
    </location>
</feature>
<feature type="transmembrane region" description="Helical" evidence="10">
    <location>
        <begin position="167"/>
        <end position="185"/>
    </location>
</feature>
<dbReference type="Proteomes" id="UP000824156">
    <property type="component" value="Unassembled WGS sequence"/>
</dbReference>
<evidence type="ECO:0000313" key="11">
    <source>
        <dbReference type="EMBL" id="HIX55120.1"/>
    </source>
</evidence>
<evidence type="ECO:0000256" key="2">
    <source>
        <dbReference type="ARBA" id="ARBA00004651"/>
    </source>
</evidence>
<name>A0A9D2AZ31_9SPHI</name>
<evidence type="ECO:0000256" key="6">
    <source>
        <dbReference type="ARBA" id="ARBA00022475"/>
    </source>
</evidence>
<accession>A0A9D2AZ31</accession>
<evidence type="ECO:0000313" key="12">
    <source>
        <dbReference type="Proteomes" id="UP000824156"/>
    </source>
</evidence>
<feature type="transmembrane region" description="Helical" evidence="10">
    <location>
        <begin position="6"/>
        <end position="25"/>
    </location>
</feature>
<feature type="transmembrane region" description="Helical" evidence="10">
    <location>
        <begin position="32"/>
        <end position="51"/>
    </location>
</feature>